<dbReference type="EMBL" id="LAZR01005334">
    <property type="protein sequence ID" value="KKN00800.1"/>
    <property type="molecule type" value="Genomic_DNA"/>
</dbReference>
<protein>
    <submittedName>
        <fullName evidence="1">Uncharacterized protein</fullName>
    </submittedName>
</protein>
<comment type="caution">
    <text evidence="1">The sequence shown here is derived from an EMBL/GenBank/DDBJ whole genome shotgun (WGS) entry which is preliminary data.</text>
</comment>
<name>A0A0F9M0B1_9ZZZZ</name>
<sequence length="112" mass="13088">MNDPLKVLDMSEEEQFQWLIEKGITDGALARSQVTHKIVTRWIRIELADLAFRLRDEANKEDEYKWWKACYTVIHGKVDVYANVGDGHEAEYEVLKRDPIVWIIVALKAKES</sequence>
<evidence type="ECO:0000313" key="1">
    <source>
        <dbReference type="EMBL" id="KKN00800.1"/>
    </source>
</evidence>
<accession>A0A0F9M0B1</accession>
<reference evidence="1" key="1">
    <citation type="journal article" date="2015" name="Nature">
        <title>Complex archaea that bridge the gap between prokaryotes and eukaryotes.</title>
        <authorList>
            <person name="Spang A."/>
            <person name="Saw J.H."/>
            <person name="Jorgensen S.L."/>
            <person name="Zaremba-Niedzwiedzka K."/>
            <person name="Martijn J."/>
            <person name="Lind A.E."/>
            <person name="van Eijk R."/>
            <person name="Schleper C."/>
            <person name="Guy L."/>
            <person name="Ettema T.J."/>
        </authorList>
    </citation>
    <scope>NUCLEOTIDE SEQUENCE</scope>
</reference>
<proteinExistence type="predicted"/>
<organism evidence="1">
    <name type="scientific">marine sediment metagenome</name>
    <dbReference type="NCBI Taxonomy" id="412755"/>
    <lineage>
        <taxon>unclassified sequences</taxon>
        <taxon>metagenomes</taxon>
        <taxon>ecological metagenomes</taxon>
    </lineage>
</organism>
<dbReference type="AlphaFoldDB" id="A0A0F9M0B1"/>
<gene>
    <name evidence="1" type="ORF">LCGC14_1134250</name>
</gene>